<feature type="region of interest" description="Disordered" evidence="1">
    <location>
        <begin position="1"/>
        <end position="20"/>
    </location>
</feature>
<reference evidence="3" key="1">
    <citation type="submission" date="2011-07" db="EMBL/GenBank/DDBJ databases">
        <authorList>
            <consortium name="Caenorhabditis brenneri Sequencing and Analysis Consortium"/>
            <person name="Wilson R.K."/>
        </authorList>
    </citation>
    <scope>NUCLEOTIDE SEQUENCE [LARGE SCALE GENOMIC DNA]</scope>
    <source>
        <strain evidence="3">PB2801</strain>
    </source>
</reference>
<evidence type="ECO:0000313" key="2">
    <source>
        <dbReference type="EMBL" id="EGT39594.1"/>
    </source>
</evidence>
<dbReference type="AlphaFoldDB" id="G0NXM6"/>
<dbReference type="Proteomes" id="UP000008068">
    <property type="component" value="Unassembled WGS sequence"/>
</dbReference>
<accession>G0NXM6</accession>
<evidence type="ECO:0000313" key="3">
    <source>
        <dbReference type="Proteomes" id="UP000008068"/>
    </source>
</evidence>
<feature type="compositionally biased region" description="Basic and acidic residues" evidence="1">
    <location>
        <begin position="9"/>
        <end position="18"/>
    </location>
</feature>
<protein>
    <submittedName>
        <fullName evidence="2">Uncharacterized protein</fullName>
    </submittedName>
</protein>
<proteinExistence type="predicted"/>
<dbReference type="HOGENOM" id="CLU_1469479_0_0_1"/>
<name>G0NXM6_CAEBE</name>
<dbReference type="EMBL" id="GL379973">
    <property type="protein sequence ID" value="EGT39594.1"/>
    <property type="molecule type" value="Genomic_DNA"/>
</dbReference>
<sequence>MSRRKKESMRRENPEFQRHAAWNPYQQGPIQHPQHQMQDQYHRWPTYQQQAHQNQYQHQMYHQQVEQERYRQLQMQHHKRVETIVLITAQFALYFGVHMDLICINVIWYADPHRSHRLLLLVISSQPKLPLPEKSEMLTKFREIMAKLPDDKKEMVKIVLDGMLRGMEGFESNGIQTHRDLLFF</sequence>
<evidence type="ECO:0000256" key="1">
    <source>
        <dbReference type="SAM" id="MobiDB-lite"/>
    </source>
</evidence>
<keyword evidence="3" id="KW-1185">Reference proteome</keyword>
<dbReference type="InParanoid" id="G0NXM6"/>
<organism evidence="3">
    <name type="scientific">Caenorhabditis brenneri</name>
    <name type="common">Nematode worm</name>
    <dbReference type="NCBI Taxonomy" id="135651"/>
    <lineage>
        <taxon>Eukaryota</taxon>
        <taxon>Metazoa</taxon>
        <taxon>Ecdysozoa</taxon>
        <taxon>Nematoda</taxon>
        <taxon>Chromadorea</taxon>
        <taxon>Rhabditida</taxon>
        <taxon>Rhabditina</taxon>
        <taxon>Rhabditomorpha</taxon>
        <taxon>Rhabditoidea</taxon>
        <taxon>Rhabditidae</taxon>
        <taxon>Peloderinae</taxon>
        <taxon>Caenorhabditis</taxon>
    </lineage>
</organism>
<gene>
    <name evidence="2" type="ORF">CAEBREN_14953</name>
</gene>